<dbReference type="CDD" id="cd13999">
    <property type="entry name" value="STKc_MAP3K-like"/>
    <property type="match status" value="1"/>
</dbReference>
<dbReference type="InterPro" id="IPR011009">
    <property type="entry name" value="Kinase-like_dom_sf"/>
</dbReference>
<evidence type="ECO:0000313" key="4">
    <source>
        <dbReference type="Proteomes" id="UP001141327"/>
    </source>
</evidence>
<dbReference type="SUPFAM" id="SSF56112">
    <property type="entry name" value="Protein kinase-like (PK-like)"/>
    <property type="match status" value="1"/>
</dbReference>
<reference evidence="3" key="1">
    <citation type="journal article" date="2022" name="bioRxiv">
        <title>Genomics of Preaxostyla Flagellates Illuminates Evolutionary Transitions and the Path Towards Mitochondrial Loss.</title>
        <authorList>
            <person name="Novak L.V.F."/>
            <person name="Treitli S.C."/>
            <person name="Pyrih J."/>
            <person name="Halakuc P."/>
            <person name="Pipaliya S.V."/>
            <person name="Vacek V."/>
            <person name="Brzon O."/>
            <person name="Soukal P."/>
            <person name="Eme L."/>
            <person name="Dacks J.B."/>
            <person name="Karnkowska A."/>
            <person name="Elias M."/>
            <person name="Hampl V."/>
        </authorList>
    </citation>
    <scope>NUCLEOTIDE SEQUENCE</scope>
    <source>
        <strain evidence="3">RCP-MX</strain>
    </source>
</reference>
<dbReference type="PROSITE" id="PS50011">
    <property type="entry name" value="PROTEIN_KINASE_DOM"/>
    <property type="match status" value="1"/>
</dbReference>
<name>A0ABQ8UDG5_9EUKA</name>
<dbReference type="Gene3D" id="1.10.510.10">
    <property type="entry name" value="Transferase(Phosphotransferase) domain 1"/>
    <property type="match status" value="1"/>
</dbReference>
<feature type="transmembrane region" description="Helical" evidence="1">
    <location>
        <begin position="90"/>
        <end position="111"/>
    </location>
</feature>
<comment type="caution">
    <text evidence="3">The sequence shown here is derived from an EMBL/GenBank/DDBJ whole genome shotgun (WGS) entry which is preliminary data.</text>
</comment>
<keyword evidence="1" id="KW-0812">Transmembrane</keyword>
<dbReference type="Proteomes" id="UP001141327">
    <property type="component" value="Unassembled WGS sequence"/>
</dbReference>
<dbReference type="InterPro" id="IPR001245">
    <property type="entry name" value="Ser-Thr/Tyr_kinase_cat_dom"/>
</dbReference>
<dbReference type="PRINTS" id="PR00109">
    <property type="entry name" value="TYRKINASE"/>
</dbReference>
<accession>A0ABQ8UDG5</accession>
<dbReference type="PANTHER" id="PTHR44329">
    <property type="entry name" value="SERINE/THREONINE-PROTEIN KINASE TNNI3K-RELATED"/>
    <property type="match status" value="1"/>
</dbReference>
<dbReference type="EMBL" id="JAPMOS010000049">
    <property type="protein sequence ID" value="KAJ4457303.1"/>
    <property type="molecule type" value="Genomic_DNA"/>
</dbReference>
<feature type="transmembrane region" description="Helical" evidence="1">
    <location>
        <begin position="117"/>
        <end position="140"/>
    </location>
</feature>
<keyword evidence="1" id="KW-1133">Transmembrane helix</keyword>
<feature type="transmembrane region" description="Helical" evidence="1">
    <location>
        <begin position="195"/>
        <end position="216"/>
    </location>
</feature>
<keyword evidence="4" id="KW-1185">Reference proteome</keyword>
<feature type="domain" description="Protein kinase" evidence="2">
    <location>
        <begin position="490"/>
        <end position="806"/>
    </location>
</feature>
<dbReference type="InterPro" id="IPR000719">
    <property type="entry name" value="Prot_kinase_dom"/>
</dbReference>
<evidence type="ECO:0000259" key="2">
    <source>
        <dbReference type="PROSITE" id="PS50011"/>
    </source>
</evidence>
<feature type="transmembrane region" description="Helical" evidence="1">
    <location>
        <begin position="37"/>
        <end position="59"/>
    </location>
</feature>
<gene>
    <name evidence="3" type="ORF">PAPYR_7219</name>
</gene>
<keyword evidence="1" id="KW-0472">Membrane</keyword>
<protein>
    <recommendedName>
        <fullName evidence="2">Protein kinase domain-containing protein</fullName>
    </recommendedName>
</protein>
<proteinExistence type="predicted"/>
<evidence type="ECO:0000313" key="3">
    <source>
        <dbReference type="EMBL" id="KAJ4457303.1"/>
    </source>
</evidence>
<feature type="transmembrane region" description="Helical" evidence="1">
    <location>
        <begin position="222"/>
        <end position="245"/>
    </location>
</feature>
<dbReference type="Pfam" id="PF07714">
    <property type="entry name" value="PK_Tyr_Ser-Thr"/>
    <property type="match status" value="1"/>
</dbReference>
<dbReference type="Gene3D" id="3.30.200.20">
    <property type="entry name" value="Phosphorylase Kinase, domain 1"/>
    <property type="match status" value="1"/>
</dbReference>
<sequence>MPPSSGMSGMKSAAPRRGVKNRFLAFFVDRIGWVRKLLIFFSIAQTTLTLLLLLYTIYVPKRNENSILFCQDIVLAFFGLSSLDSQSRLLILGILQLFEVVWYLVALGVYGEKVHNALFMVGLILEIVVLFFSSLTAFGLKYLQHVAARTGAGDTDREPLLAASEEGRTGPSGAITAGFSRYGRLLRHFKNYRDAILMLVLAEAAVVAIWLVAVMTKCNEDGFLWPFLGANMGVLVVSFGGLLFMRNVRWASIVRPTRPPRVAPCPSLYKAGMLPPYSGEGACFPIICEIARAYTHTQKQISRLWDVGDHILKHTQEREELGLRLEIGEDLKADRSVVRESGCWMLLQDDGWASKQSRMMVETCFDRATHPLVAREFSEVISECFLDSGAPFSDMVHSLHEPATLILAMGKPRCGRRCLGSAAPSIVPCLDIAYTFLSTKNGFQQRKADANIGGLITDVLAVLEVARDGAVARPAARLSDFEWHIAPDELLLKDFIAKGASGKVYRGEYRKGEVAIKRMAVRREADLLEVIGEAAILSKLRHRSIVRPPTTKRPLPAGICLGVSARAGLASRPMQSIACGPDVEYMSRGSLYEILHNERITLPWPKRLEFALATVPLPPPSTSPPRTAVRSVLMEFFPWVVMLLVVGGGTAKQAQALNYLHANRPPILHRGPQDAQPPDWNVKVADFGLSRLKSEGQMTATVGTPWWIAPEVVIAGQGSYTERADVYSFGIILWELLTRLPPYHQVPLDPIQIAMKVSTEGFRPAVPPGCPQQYETLMRECWAQDPRLRPSFDVIVERLRLLHEHCGEIFVTARRATAPRPVGDAAPPVQALHANPLREF</sequence>
<evidence type="ECO:0000256" key="1">
    <source>
        <dbReference type="SAM" id="Phobius"/>
    </source>
</evidence>
<dbReference type="InterPro" id="IPR051681">
    <property type="entry name" value="Ser/Thr_Kinases-Pseudokinases"/>
</dbReference>
<organism evidence="3 4">
    <name type="scientific">Paratrimastix pyriformis</name>
    <dbReference type="NCBI Taxonomy" id="342808"/>
    <lineage>
        <taxon>Eukaryota</taxon>
        <taxon>Metamonada</taxon>
        <taxon>Preaxostyla</taxon>
        <taxon>Paratrimastigidae</taxon>
        <taxon>Paratrimastix</taxon>
    </lineage>
</organism>